<dbReference type="EMBL" id="JBHRSF010000170">
    <property type="protein sequence ID" value="MFC2998143.1"/>
    <property type="molecule type" value="Genomic_DNA"/>
</dbReference>
<dbReference type="GO" id="GO:0004519">
    <property type="term" value="F:endonuclease activity"/>
    <property type="evidence" value="ECO:0007669"/>
    <property type="project" value="UniProtKB-UniRule"/>
</dbReference>
<dbReference type="Proteomes" id="UP000240957">
    <property type="component" value="Unassembled WGS sequence"/>
</dbReference>
<keyword evidence="8 10" id="KW-0464">Manganese</keyword>
<dbReference type="GO" id="GO:0003677">
    <property type="term" value="F:DNA binding"/>
    <property type="evidence" value="ECO:0007669"/>
    <property type="project" value="UniProtKB-KW"/>
</dbReference>
<evidence type="ECO:0000256" key="3">
    <source>
        <dbReference type="ARBA" id="ARBA00022759"/>
    </source>
</evidence>
<keyword evidence="1 10" id="KW-0540">Nuclease</keyword>
<keyword evidence="7 10" id="KW-0238">DNA-binding</keyword>
<dbReference type="InterPro" id="IPR002729">
    <property type="entry name" value="CRISPR-assoc_Cas1"/>
</dbReference>
<evidence type="ECO:0000313" key="13">
    <source>
        <dbReference type="Proteomes" id="UP000240957"/>
    </source>
</evidence>
<organism evidence="12 13">
    <name type="scientific">Acinetobacter sichuanensis</name>
    <dbReference type="NCBI Taxonomy" id="2136183"/>
    <lineage>
        <taxon>Bacteria</taxon>
        <taxon>Pseudomonadati</taxon>
        <taxon>Pseudomonadota</taxon>
        <taxon>Gammaproteobacteria</taxon>
        <taxon>Moraxellales</taxon>
        <taxon>Moraxellaceae</taxon>
        <taxon>Acinetobacter</taxon>
    </lineage>
</organism>
<evidence type="ECO:0000256" key="4">
    <source>
        <dbReference type="ARBA" id="ARBA00022801"/>
    </source>
</evidence>
<reference evidence="14" key="3">
    <citation type="journal article" date="2019" name="Int. J. Syst. Evol. Microbiol.">
        <title>The Global Catalogue of Microorganisms (GCM) 10K type strain sequencing project: providing services to taxonomists for standard genome sequencing and annotation.</title>
        <authorList>
            <consortium name="The Broad Institute Genomics Platform"/>
            <consortium name="The Broad Institute Genome Sequencing Center for Infectious Disease"/>
            <person name="Wu L."/>
            <person name="Ma J."/>
        </authorList>
    </citation>
    <scope>NUCLEOTIDE SEQUENCE [LARGE SCALE GENOMIC DNA]</scope>
    <source>
        <strain evidence="14">KCTC 62575</strain>
    </source>
</reference>
<keyword evidence="14" id="KW-1185">Reference proteome</keyword>
<evidence type="ECO:0000256" key="1">
    <source>
        <dbReference type="ARBA" id="ARBA00022722"/>
    </source>
</evidence>
<dbReference type="Pfam" id="PF01867">
    <property type="entry name" value="Cas_Cas1"/>
    <property type="match status" value="1"/>
</dbReference>
<reference evidence="11" key="4">
    <citation type="submission" date="2024-09" db="EMBL/GenBank/DDBJ databases">
        <authorList>
            <person name="Sun Q."/>
            <person name="Mori K."/>
        </authorList>
    </citation>
    <scope>NUCLEOTIDE SEQUENCE</scope>
    <source>
        <strain evidence="11">KCTC 62575</strain>
    </source>
</reference>
<keyword evidence="2 10" id="KW-0479">Metal-binding</keyword>
<feature type="binding site" evidence="10">
    <location>
        <position position="227"/>
    </location>
    <ligand>
        <name>Mn(2+)</name>
        <dbReference type="ChEBI" id="CHEBI:29035"/>
    </ligand>
</feature>
<evidence type="ECO:0000313" key="14">
    <source>
        <dbReference type="Proteomes" id="UP001595455"/>
    </source>
</evidence>
<dbReference type="InterPro" id="IPR050646">
    <property type="entry name" value="Cas1"/>
</dbReference>
<dbReference type="Gene3D" id="3.100.10.20">
    <property type="entry name" value="CRISPR-associated endonuclease Cas1, N-terminal domain"/>
    <property type="match status" value="1"/>
</dbReference>
<gene>
    <name evidence="10 12" type="primary">cas1</name>
    <name evidence="11" type="ORF">ACFODO_23415</name>
    <name evidence="12" type="ORF">C9E89_011245</name>
</gene>
<dbReference type="OrthoDB" id="9803119at2"/>
<keyword evidence="4 10" id="KW-0378">Hydrolase</keyword>
<evidence type="ECO:0000256" key="2">
    <source>
        <dbReference type="ARBA" id="ARBA00022723"/>
    </source>
</evidence>
<evidence type="ECO:0000256" key="7">
    <source>
        <dbReference type="ARBA" id="ARBA00023125"/>
    </source>
</evidence>
<reference evidence="12 13" key="2">
    <citation type="submission" date="2018-08" db="EMBL/GenBank/DDBJ databases">
        <title>The draft genome of Acinetobacter sichuanensis strain WCHAc060041.</title>
        <authorList>
            <person name="Qin J."/>
            <person name="Feng Y."/>
            <person name="Zong Z."/>
        </authorList>
    </citation>
    <scope>NUCLEOTIDE SEQUENCE [LARGE SCALE GENOMIC DNA]</scope>
    <source>
        <strain evidence="12 13">WCHAc060041</strain>
    </source>
</reference>
<evidence type="ECO:0000256" key="8">
    <source>
        <dbReference type="ARBA" id="ARBA00023211"/>
    </source>
</evidence>
<name>A0A371YPL9_9GAMM</name>
<dbReference type="InterPro" id="IPR042211">
    <property type="entry name" value="CRISPR-assoc_Cas1_N"/>
</dbReference>
<evidence type="ECO:0000256" key="10">
    <source>
        <dbReference type="HAMAP-Rule" id="MF_01470"/>
    </source>
</evidence>
<keyword evidence="5 10" id="KW-0460">Magnesium</keyword>
<dbReference type="Proteomes" id="UP001595455">
    <property type="component" value="Unassembled WGS sequence"/>
</dbReference>
<dbReference type="RefSeq" id="WP_107008445.1">
    <property type="nucleotide sequence ID" value="NZ_JBHRSF010000170.1"/>
</dbReference>
<dbReference type="GO" id="GO:0016787">
    <property type="term" value="F:hydrolase activity"/>
    <property type="evidence" value="ECO:0007669"/>
    <property type="project" value="UniProtKB-KW"/>
</dbReference>
<dbReference type="CDD" id="cd09634">
    <property type="entry name" value="Cas1_I-II-III"/>
    <property type="match status" value="1"/>
</dbReference>
<dbReference type="InterPro" id="IPR042206">
    <property type="entry name" value="CRISPR-assoc_Cas1_C"/>
</dbReference>
<dbReference type="PANTHER" id="PTHR34353:SF2">
    <property type="entry name" value="CRISPR-ASSOCIATED ENDONUCLEASE CAS1 1"/>
    <property type="match status" value="1"/>
</dbReference>
<reference evidence="11" key="1">
    <citation type="journal article" date="2014" name="Int. J. Syst. Evol. Microbiol.">
        <title>Complete genome of a new Firmicutes species belonging to the dominant human colonic microbiota ('Ruminococcus bicirculans') reveals two chromosomes and a selective capacity to utilize plant glucans.</title>
        <authorList>
            <consortium name="NISC Comparative Sequencing Program"/>
            <person name="Wegmann U."/>
            <person name="Louis P."/>
            <person name="Goesmann A."/>
            <person name="Henrissat B."/>
            <person name="Duncan S.H."/>
            <person name="Flint H.J."/>
        </authorList>
    </citation>
    <scope>NUCLEOTIDE SEQUENCE</scope>
    <source>
        <strain evidence="11">KCTC 62575</strain>
    </source>
</reference>
<feature type="binding site" evidence="10">
    <location>
        <position position="242"/>
    </location>
    <ligand>
        <name>Mn(2+)</name>
        <dbReference type="ChEBI" id="CHEBI:29035"/>
    </ligand>
</feature>
<comment type="similarity">
    <text evidence="10">Belongs to the CRISPR-associated endonuclease Cas1 family.</text>
</comment>
<dbReference type="EMBL" id="PYIX02000017">
    <property type="protein sequence ID" value="RFC83418.1"/>
    <property type="molecule type" value="Genomic_DNA"/>
</dbReference>
<comment type="subunit">
    <text evidence="9 10">Homodimer, forms a heterotetramer with a Cas2 homodimer.</text>
</comment>
<evidence type="ECO:0000313" key="11">
    <source>
        <dbReference type="EMBL" id="MFC2998143.1"/>
    </source>
</evidence>
<dbReference type="Gene3D" id="1.20.120.920">
    <property type="entry name" value="CRISPR-associated endonuclease Cas1, C-terminal domain"/>
    <property type="match status" value="1"/>
</dbReference>
<dbReference type="NCBIfam" id="TIGR00287">
    <property type="entry name" value="cas1"/>
    <property type="match status" value="1"/>
</dbReference>
<evidence type="ECO:0000256" key="6">
    <source>
        <dbReference type="ARBA" id="ARBA00023118"/>
    </source>
</evidence>
<evidence type="ECO:0000313" key="12">
    <source>
        <dbReference type="EMBL" id="RFC83418.1"/>
    </source>
</evidence>
<proteinExistence type="inferred from homology"/>
<feature type="binding site" evidence="10">
    <location>
        <position position="162"/>
    </location>
    <ligand>
        <name>Mn(2+)</name>
        <dbReference type="ChEBI" id="CHEBI:29035"/>
    </ligand>
</feature>
<keyword evidence="3 10" id="KW-0255">Endonuclease</keyword>
<protein>
    <recommendedName>
        <fullName evidence="10">CRISPR-associated endonuclease Cas1</fullName>
        <ecNumber evidence="10">3.1.-.-</ecNumber>
    </recommendedName>
</protein>
<dbReference type="HAMAP" id="MF_01470">
    <property type="entry name" value="Cas1"/>
    <property type="match status" value="1"/>
</dbReference>
<dbReference type="AlphaFoldDB" id="A0A371YPL9"/>
<dbReference type="GO" id="GO:0046872">
    <property type="term" value="F:metal ion binding"/>
    <property type="evidence" value="ECO:0007669"/>
    <property type="project" value="UniProtKB-UniRule"/>
</dbReference>
<comment type="caution">
    <text evidence="12">The sequence shown here is derived from an EMBL/GenBank/DDBJ whole genome shotgun (WGS) entry which is preliminary data.</text>
</comment>
<evidence type="ECO:0000256" key="9">
    <source>
        <dbReference type="ARBA" id="ARBA00038592"/>
    </source>
</evidence>
<comment type="function">
    <text evidence="10">CRISPR (clustered regularly interspaced short palindromic repeat), is an adaptive immune system that provides protection against mobile genetic elements (viruses, transposable elements and conjugative plasmids). CRISPR clusters contain spacers, sequences complementary to antecedent mobile elements, and target invading nucleic acids. CRISPR clusters are transcribed and processed into CRISPR RNA (crRNA). Acts as a dsDNA endonuclease. Involved in the integration of spacer DNA into the CRISPR cassette.</text>
</comment>
<dbReference type="EC" id="3.1.-.-" evidence="10"/>
<dbReference type="GO" id="GO:0051607">
    <property type="term" value="P:defense response to virus"/>
    <property type="evidence" value="ECO:0007669"/>
    <property type="project" value="UniProtKB-UniRule"/>
</dbReference>
<comment type="cofactor">
    <cofactor evidence="10">
        <name>Mg(2+)</name>
        <dbReference type="ChEBI" id="CHEBI:18420"/>
    </cofactor>
    <cofactor evidence="10">
        <name>Mn(2+)</name>
        <dbReference type="ChEBI" id="CHEBI:29035"/>
    </cofactor>
</comment>
<evidence type="ECO:0000256" key="5">
    <source>
        <dbReference type="ARBA" id="ARBA00022842"/>
    </source>
</evidence>
<accession>A0A371YPL9</accession>
<dbReference type="GO" id="GO:0043571">
    <property type="term" value="P:maintenance of CRISPR repeat elements"/>
    <property type="evidence" value="ECO:0007669"/>
    <property type="project" value="UniProtKB-UniRule"/>
</dbReference>
<dbReference type="PANTHER" id="PTHR34353">
    <property type="entry name" value="CRISPR-ASSOCIATED ENDONUCLEASE CAS1 1"/>
    <property type="match status" value="1"/>
</dbReference>
<keyword evidence="6 10" id="KW-0051">Antiviral defense</keyword>
<sequence>MQTLYIDRRDTQLEVDRERILVHSSHLPRPLSIAFAYLSSIVISAKTHLTSHVLLACSSRGIPVIILDPRSCEQHAQYIPPSSGIVHRKIKQFEILDQDERRLGYAKQLVYSHTVQQFKLIHFWQKQNLLDEQNAEQFKIRIKNMIQMLNACNSMEQLRGLEGASAKVIFASITLIAPEWCKFRGRNRRPPLDPINVLLSLSYSLIYAECTRALTAHAIDPMLGFYHEPVHGRYSLACDLTERIRTDIEKWVLYLFLSEQLMPQHFSSSSQYPCVLNKEGRAIFYPLWERKFKIWKKYLRLNAQLWAKTIDQA</sequence>